<dbReference type="Gene3D" id="2.160.20.80">
    <property type="entry name" value="E3 ubiquitin-protein ligase SopA"/>
    <property type="match status" value="1"/>
</dbReference>
<organism evidence="2 3">
    <name type="scientific">Streptosporangium algeriense</name>
    <dbReference type="NCBI Taxonomy" id="1682748"/>
    <lineage>
        <taxon>Bacteria</taxon>
        <taxon>Bacillati</taxon>
        <taxon>Actinomycetota</taxon>
        <taxon>Actinomycetes</taxon>
        <taxon>Streptosporangiales</taxon>
        <taxon>Streptosporangiaceae</taxon>
        <taxon>Streptosporangium</taxon>
    </lineage>
</organism>
<keyword evidence="3" id="KW-1185">Reference proteome</keyword>
<name>A0ABW3DVV7_9ACTN</name>
<reference evidence="3" key="1">
    <citation type="journal article" date="2019" name="Int. J. Syst. Evol. Microbiol.">
        <title>The Global Catalogue of Microorganisms (GCM) 10K type strain sequencing project: providing services to taxonomists for standard genome sequencing and annotation.</title>
        <authorList>
            <consortium name="The Broad Institute Genomics Platform"/>
            <consortium name="The Broad Institute Genome Sequencing Center for Infectious Disease"/>
            <person name="Wu L."/>
            <person name="Ma J."/>
        </authorList>
    </citation>
    <scope>NUCLEOTIDE SEQUENCE [LARGE SCALE GENOMIC DNA]</scope>
    <source>
        <strain evidence="3">CCUG 62974</strain>
    </source>
</reference>
<dbReference type="SUPFAM" id="SSF141571">
    <property type="entry name" value="Pentapeptide repeat-like"/>
    <property type="match status" value="1"/>
</dbReference>
<feature type="compositionally biased region" description="Polar residues" evidence="1">
    <location>
        <begin position="1"/>
        <end position="15"/>
    </location>
</feature>
<dbReference type="Pfam" id="PF13576">
    <property type="entry name" value="Pentapeptide_3"/>
    <property type="match status" value="2"/>
</dbReference>
<evidence type="ECO:0000256" key="1">
    <source>
        <dbReference type="SAM" id="MobiDB-lite"/>
    </source>
</evidence>
<evidence type="ECO:0000313" key="3">
    <source>
        <dbReference type="Proteomes" id="UP001597024"/>
    </source>
</evidence>
<comment type="caution">
    <text evidence="2">The sequence shown here is derived from an EMBL/GenBank/DDBJ whole genome shotgun (WGS) entry which is preliminary data.</text>
</comment>
<feature type="compositionally biased region" description="Low complexity" evidence="1">
    <location>
        <begin position="16"/>
        <end position="32"/>
    </location>
</feature>
<evidence type="ECO:0000313" key="2">
    <source>
        <dbReference type="EMBL" id="MFD0886823.1"/>
    </source>
</evidence>
<sequence length="315" mass="34189">MPWASPSNSTRQDQTSAVPRAAAAGASTPATGRDPHEELQVRLTAQRILEEHLRNDRTPEQRTTEPANPRFWEGTRIDLTGATLTHLNFDHCHIAEADFATSTFTGRTMFLRTTFTGDVEFGGATFTGPVGFGGATFSGYAWFHETTFTGMAWFRQTTFTENVEFSRATFTRGAGLDEANFTGDAEFHRTAFIGTAGFSRATFTRGARFDEVAFTGDVPNLATGSGGQVIVLLQGRELLAAIDGVLHMNNDLLDAGTDAARKQWWKGTLVRLFDILNEGGSAWRISEGMEGLTTRVDPTVGLGQRLPGSVDPEAG</sequence>
<dbReference type="EMBL" id="JBHTHX010000726">
    <property type="protein sequence ID" value="MFD0886823.1"/>
    <property type="molecule type" value="Genomic_DNA"/>
</dbReference>
<feature type="region of interest" description="Disordered" evidence="1">
    <location>
        <begin position="1"/>
        <end position="37"/>
    </location>
</feature>
<gene>
    <name evidence="2" type="ORF">ACFQ08_19930</name>
</gene>
<proteinExistence type="predicted"/>
<dbReference type="InterPro" id="IPR001646">
    <property type="entry name" value="5peptide_repeat"/>
</dbReference>
<protein>
    <submittedName>
        <fullName evidence="2">Pentapeptide repeat-containing protein</fullName>
    </submittedName>
</protein>
<accession>A0ABW3DVV7</accession>
<dbReference type="Proteomes" id="UP001597024">
    <property type="component" value="Unassembled WGS sequence"/>
</dbReference>